<feature type="compositionally biased region" description="Basic and acidic residues" evidence="1">
    <location>
        <begin position="571"/>
        <end position="581"/>
    </location>
</feature>
<name>A0ABN9X0F6_9DINO</name>
<feature type="region of interest" description="Disordered" evidence="1">
    <location>
        <begin position="630"/>
        <end position="649"/>
    </location>
</feature>
<protein>
    <submittedName>
        <fullName evidence="2">Uncharacterized protein</fullName>
    </submittedName>
</protein>
<gene>
    <name evidence="2" type="ORF">PCOR1329_LOCUS71200</name>
</gene>
<dbReference type="Proteomes" id="UP001189429">
    <property type="component" value="Unassembled WGS sequence"/>
</dbReference>
<evidence type="ECO:0000313" key="2">
    <source>
        <dbReference type="EMBL" id="CAK0891185.1"/>
    </source>
</evidence>
<dbReference type="EMBL" id="CAUYUJ010019438">
    <property type="protein sequence ID" value="CAK0891185.1"/>
    <property type="molecule type" value="Genomic_DNA"/>
</dbReference>
<evidence type="ECO:0000256" key="1">
    <source>
        <dbReference type="SAM" id="MobiDB-lite"/>
    </source>
</evidence>
<comment type="caution">
    <text evidence="2">The sequence shown here is derived from an EMBL/GenBank/DDBJ whole genome shotgun (WGS) entry which is preliminary data.</text>
</comment>
<proteinExistence type="predicted"/>
<evidence type="ECO:0000313" key="3">
    <source>
        <dbReference type="Proteomes" id="UP001189429"/>
    </source>
</evidence>
<keyword evidence="3" id="KW-1185">Reference proteome</keyword>
<sequence>MAEEARRAFLDTVGDPGSELTRVPRLRATAGHLLREVARAQLNLNRLTKSFTSQISARYELDSLQSEAVTSEATLTLACQSLELMEGMVDEQDLLDCLDEFTRALATGLSFVGILQARLMHRPESRAADSLGELLETIAGCFGEDALKEVRRGICPLYEKAREAVGVMEVSWEVLNDILGVQASEVLQTLRALQEGIEPASQAVAQFQSHHRLALKDGPMSGSPQRSSASSSGSHSGSPGLASTSSRRSSSAGSEPQRARVLAMQVREKMEALVNHNLLVSIEQVQAICTNSISGMLLGMVKPSLRSALEAVLGDRSWLAKESAWWHGGFVNDVFAEDGPELEDEASFSSTLRHGEADIDDCFDDTATVYSDGGEHVVSVRSPKQSRIAEAPAPLVCPKNHVLQRARCTGEYVCDLCERTMEPGQVILDCRVCNWGLCRLCEQDARPSSPATRVLADVVPGTRSWGGGFRTPGSAPSAIFVGMHHLRPEDALLELESDSSDRQADAHFARAAAQDAPERQDPGRLSARPRVASASARRPRPPPPSYIGGAARAGVDAMEQDSLSTVPSGPRVEKEERPLSVERHVAGDRFQTLTGIKAQAAASVESHSVDDFEFEFQDHVGLPGATMVNLRRPAPAPDSPAQRPGPAKRGYAAWLGSVLKRRVPPAATSVPSAQQDVTI</sequence>
<feature type="region of interest" description="Disordered" evidence="1">
    <location>
        <begin position="215"/>
        <end position="260"/>
    </location>
</feature>
<feature type="region of interest" description="Disordered" evidence="1">
    <location>
        <begin position="496"/>
        <end position="581"/>
    </location>
</feature>
<feature type="compositionally biased region" description="Low complexity" evidence="1">
    <location>
        <begin position="524"/>
        <end position="536"/>
    </location>
</feature>
<feature type="compositionally biased region" description="Basic and acidic residues" evidence="1">
    <location>
        <begin position="499"/>
        <end position="508"/>
    </location>
</feature>
<accession>A0ABN9X0F6</accession>
<feature type="compositionally biased region" description="Low complexity" evidence="1">
    <location>
        <begin position="221"/>
        <end position="254"/>
    </location>
</feature>
<reference evidence="2" key="1">
    <citation type="submission" date="2023-10" db="EMBL/GenBank/DDBJ databases">
        <authorList>
            <person name="Chen Y."/>
            <person name="Shah S."/>
            <person name="Dougan E. K."/>
            <person name="Thang M."/>
            <person name="Chan C."/>
        </authorList>
    </citation>
    <scope>NUCLEOTIDE SEQUENCE [LARGE SCALE GENOMIC DNA]</scope>
</reference>
<organism evidence="2 3">
    <name type="scientific">Prorocentrum cordatum</name>
    <dbReference type="NCBI Taxonomy" id="2364126"/>
    <lineage>
        <taxon>Eukaryota</taxon>
        <taxon>Sar</taxon>
        <taxon>Alveolata</taxon>
        <taxon>Dinophyceae</taxon>
        <taxon>Prorocentrales</taxon>
        <taxon>Prorocentraceae</taxon>
        <taxon>Prorocentrum</taxon>
    </lineage>
</organism>